<evidence type="ECO:0000313" key="2">
    <source>
        <dbReference type="EMBL" id="GEM44872.1"/>
    </source>
</evidence>
<reference evidence="2 3" key="1">
    <citation type="submission" date="2019-07" db="EMBL/GenBank/DDBJ databases">
        <title>Whole genome shotgun sequence of Deinococcus cellulosilyticus NBRC 106333.</title>
        <authorList>
            <person name="Hosoyama A."/>
            <person name="Uohara A."/>
            <person name="Ohji S."/>
            <person name="Ichikawa N."/>
        </authorList>
    </citation>
    <scope>NUCLEOTIDE SEQUENCE [LARGE SCALE GENOMIC DNA]</scope>
    <source>
        <strain evidence="2 3">NBRC 106333</strain>
    </source>
</reference>
<keyword evidence="1" id="KW-0812">Transmembrane</keyword>
<keyword evidence="1" id="KW-0472">Membrane</keyword>
<keyword evidence="3" id="KW-1185">Reference proteome</keyword>
<dbReference type="EMBL" id="BJXB01000002">
    <property type="protein sequence ID" value="GEM44872.1"/>
    <property type="molecule type" value="Genomic_DNA"/>
</dbReference>
<evidence type="ECO:0000256" key="1">
    <source>
        <dbReference type="SAM" id="Phobius"/>
    </source>
</evidence>
<evidence type="ECO:0000313" key="3">
    <source>
        <dbReference type="Proteomes" id="UP000321306"/>
    </source>
</evidence>
<gene>
    <name evidence="2" type="ORF">DC3_05070</name>
</gene>
<comment type="caution">
    <text evidence="2">The sequence shown here is derived from an EMBL/GenBank/DDBJ whole genome shotgun (WGS) entry which is preliminary data.</text>
</comment>
<dbReference type="Proteomes" id="UP000321306">
    <property type="component" value="Unassembled WGS sequence"/>
</dbReference>
<protein>
    <submittedName>
        <fullName evidence="2">Uncharacterized protein</fullName>
    </submittedName>
</protein>
<feature type="transmembrane region" description="Helical" evidence="1">
    <location>
        <begin position="127"/>
        <end position="146"/>
    </location>
</feature>
<organism evidence="2 3">
    <name type="scientific">Deinococcus cellulosilyticus (strain DSM 18568 / NBRC 106333 / KACC 11606 / 5516J-15)</name>
    <dbReference type="NCBI Taxonomy" id="1223518"/>
    <lineage>
        <taxon>Bacteria</taxon>
        <taxon>Thermotogati</taxon>
        <taxon>Deinococcota</taxon>
        <taxon>Deinococci</taxon>
        <taxon>Deinococcales</taxon>
        <taxon>Deinococcaceae</taxon>
        <taxon>Deinococcus</taxon>
    </lineage>
</organism>
<feature type="transmembrane region" description="Helical" evidence="1">
    <location>
        <begin position="99"/>
        <end position="120"/>
    </location>
</feature>
<proteinExistence type="predicted"/>
<dbReference type="AlphaFoldDB" id="A0A511MWB7"/>
<sequence length="194" mass="22375">MALDIAQKTPFQPLLGLGNTGMILGQIRYIDTERIARAYLLEENINEELVDWEKKPSESGIEALGVLYITTKTASGQNLTRFFKYNTDRAHNFFLDKTVAGGLVYAIILSIIIFYPIVYFRRLKHDLLYLVYFLWTVATFAFYMFWFPFLQTEPIFMIVVAIGWAKMQKTKEARIHLLDSTGNQKIASEGPQNE</sequence>
<accession>A0A511MWB7</accession>
<keyword evidence="1" id="KW-1133">Transmembrane helix</keyword>
<name>A0A511MWB7_DEIC1</name>